<comment type="caution">
    <text evidence="3">The sequence shown here is derived from an EMBL/GenBank/DDBJ whole genome shotgun (WGS) entry which is preliminary data.</text>
</comment>
<dbReference type="GO" id="GO:0016829">
    <property type="term" value="F:lyase activity"/>
    <property type="evidence" value="ECO:0007669"/>
    <property type="project" value="UniProtKB-KW"/>
</dbReference>
<dbReference type="PANTHER" id="PTHR42970">
    <property type="entry name" value="PECTATE LYASE C-RELATED"/>
    <property type="match status" value="1"/>
</dbReference>
<dbReference type="PANTHER" id="PTHR42970:SF1">
    <property type="entry name" value="PECTATE LYASE C-RELATED"/>
    <property type="match status" value="1"/>
</dbReference>
<protein>
    <submittedName>
        <fullName evidence="3">Polysaccharide lyase family 1 protein</fullName>
    </submittedName>
</protein>
<dbReference type="InterPro" id="IPR052063">
    <property type="entry name" value="Polysaccharide_Lyase_1"/>
</dbReference>
<sequence>MKPYYLCIFLLLFLSDCGKFNVNNQSGTREPDSGTYNDELAAFPGAEGFGRYATGGRGGKVYHVTTLEDGNYIGTFRYAVQQKEVRTIVFDVAGTIFLNGSLDVKEGNLTIAGQTAPGQGVCVAGYPVTIKADNVIVRYLHFRVGNESGGDYDGFGGSRSNNVIIDHCSISWSIDETCSLYGGENLTVQWCFITESLRNAGHVKGSHGYGAICGGAKSSFHHNLMAHHESRVPRLGPHASTQEREHVDMRNNVFYNWAGNGCYGGEGMKVNIVNNYYKPGPATPKNSPVSYRIAAIGVRTTKYCTREDGTPNAWKPMEHVWGRFYVDGNIIENNAEVTKDNWTKGIYGQINNAQCDNTFTEQVKKEIRLSIPLETGIITTHTAEQAYKLVVAYAGCSKQRDIIDSRIAEETRNGTATYFGSIAKDAKDRPGLIDLPSDVKPAGAMSAWPELSNGGISPDELRDSDGDGIPDVWEIAHKLNAQDASDGNTTILSKAGYTNLEIYMNSLVEDITQNQNTLK</sequence>
<proteinExistence type="predicted"/>
<dbReference type="RefSeq" id="WP_379994163.1">
    <property type="nucleotide sequence ID" value="NZ_JBHSGN010000039.1"/>
</dbReference>
<keyword evidence="1" id="KW-0479">Metal-binding</keyword>
<gene>
    <name evidence="3" type="ORF">ACFO6W_04460</name>
</gene>
<dbReference type="EMBL" id="JBHSGN010000039">
    <property type="protein sequence ID" value="MFC4672938.1"/>
    <property type="molecule type" value="Genomic_DNA"/>
</dbReference>
<keyword evidence="3" id="KW-0456">Lyase</keyword>
<evidence type="ECO:0000256" key="1">
    <source>
        <dbReference type="ARBA" id="ARBA00022723"/>
    </source>
</evidence>
<reference evidence="4" key="1">
    <citation type="journal article" date="2019" name="Int. J. Syst. Evol. Microbiol.">
        <title>The Global Catalogue of Microorganisms (GCM) 10K type strain sequencing project: providing services to taxonomists for standard genome sequencing and annotation.</title>
        <authorList>
            <consortium name="The Broad Institute Genomics Platform"/>
            <consortium name="The Broad Institute Genome Sequencing Center for Infectious Disease"/>
            <person name="Wu L."/>
            <person name="Ma J."/>
        </authorList>
    </citation>
    <scope>NUCLEOTIDE SEQUENCE [LARGE SCALE GENOMIC DNA]</scope>
    <source>
        <strain evidence="4">CCUG 66188</strain>
    </source>
</reference>
<evidence type="ECO:0000313" key="4">
    <source>
        <dbReference type="Proteomes" id="UP001596023"/>
    </source>
</evidence>
<dbReference type="InterPro" id="IPR011050">
    <property type="entry name" value="Pectin_lyase_fold/virulence"/>
</dbReference>
<evidence type="ECO:0000313" key="3">
    <source>
        <dbReference type="EMBL" id="MFC4672938.1"/>
    </source>
</evidence>
<dbReference type="Gene3D" id="2.160.20.10">
    <property type="entry name" value="Single-stranded right-handed beta-helix, Pectin lyase-like"/>
    <property type="match status" value="1"/>
</dbReference>
<organism evidence="3 4">
    <name type="scientific">Dysgonomonas termitidis</name>
    <dbReference type="NCBI Taxonomy" id="1516126"/>
    <lineage>
        <taxon>Bacteria</taxon>
        <taxon>Pseudomonadati</taxon>
        <taxon>Bacteroidota</taxon>
        <taxon>Bacteroidia</taxon>
        <taxon>Bacteroidales</taxon>
        <taxon>Dysgonomonadaceae</taxon>
        <taxon>Dysgonomonas</taxon>
    </lineage>
</organism>
<dbReference type="Proteomes" id="UP001596023">
    <property type="component" value="Unassembled WGS sequence"/>
</dbReference>
<evidence type="ECO:0000256" key="2">
    <source>
        <dbReference type="ARBA" id="ARBA00023180"/>
    </source>
</evidence>
<keyword evidence="4" id="KW-1185">Reference proteome</keyword>
<accession>A0ABV9KSH4</accession>
<dbReference type="SUPFAM" id="SSF51126">
    <property type="entry name" value="Pectin lyase-like"/>
    <property type="match status" value="1"/>
</dbReference>
<name>A0ABV9KSH4_9BACT</name>
<dbReference type="InterPro" id="IPR012334">
    <property type="entry name" value="Pectin_lyas_fold"/>
</dbReference>
<keyword evidence="2" id="KW-0325">Glycoprotein</keyword>